<name>A0A5M9MXN0_9EURO</name>
<dbReference type="GO" id="GO:0006508">
    <property type="term" value="P:proteolysis"/>
    <property type="evidence" value="ECO:0007669"/>
    <property type="project" value="UniProtKB-KW"/>
</dbReference>
<comment type="similarity">
    <text evidence="1">Belongs to the peptidase S28 family.</text>
</comment>
<dbReference type="PANTHER" id="PTHR11010">
    <property type="entry name" value="PROTEASE S28 PRO-X CARBOXYPEPTIDASE-RELATED"/>
    <property type="match status" value="1"/>
</dbReference>
<dbReference type="AlphaFoldDB" id="A0A5M9MXN0"/>
<keyword evidence="2" id="KW-0645">Protease</keyword>
<dbReference type="GeneID" id="54325507"/>
<reference evidence="6 7" key="1">
    <citation type="submission" date="2019-08" db="EMBL/GenBank/DDBJ databases">
        <title>The genome sequence of a newly discovered highly antifungal drug resistant Aspergillus species, Aspergillus tanneri NIH 1004.</title>
        <authorList>
            <person name="Mounaud S."/>
            <person name="Singh I."/>
            <person name="Joardar V."/>
            <person name="Pakala S."/>
            <person name="Pakala S."/>
            <person name="Venepally P."/>
            <person name="Chung J.K."/>
            <person name="Losada L."/>
            <person name="Nierman W.C."/>
        </authorList>
    </citation>
    <scope>NUCLEOTIDE SEQUENCE [LARGE SCALE GENOMIC DNA]</scope>
    <source>
        <strain evidence="6 7">NIH1004</strain>
    </source>
</reference>
<dbReference type="EMBL" id="QUQM01000001">
    <property type="protein sequence ID" value="KAA8650124.1"/>
    <property type="molecule type" value="Genomic_DNA"/>
</dbReference>
<evidence type="ECO:0000256" key="2">
    <source>
        <dbReference type="ARBA" id="ARBA00022670"/>
    </source>
</evidence>
<dbReference type="VEuPathDB" id="FungiDB:EYZ11_010895"/>
<sequence length="573" mass="64366">MAHLCRTFNMYLRTTLTVPCLALLSSSVLGIGLQQSALMREFQLAAELGLDPSRYLNDRSAFHNLISHGPKKEPTFPAEYVEIPIDHYNLSVGTYPNRFWVNEQYFVPGGPIILYDVGEANAQSIAQTHLSSNLSFFGELLQDFKAMGIVWEHRYYGESCPFPVHNDTPAEHLKYLNTDQALQDIPHFAKTFSRLSHSEIDLTPRSTPWVMVGCSYAGNRAALTRNEYPDTIFAAFASSAPVQARVDMSMYWDQVYRGMVYNGLGNCTKDLNAALKFIDHQLADPQTSAWVKRLFLGPGADQNSNEDFTSALTSLFGFFQSSGTAGTSTGSLEEFCNYLEVDPKTKQTAGPQGLAPTHGSRYIAERWASWPMFIPLVNLNSGTNCNKTDHSLPLSCALDQPITKPDSISWSWQYCTEWGFFQSNNFGPHSLLSRYQTLEYQQEVCNRQFPGMLPLHPQAEALNEQFGGWDIRPPNVYFSGGEFDPWRTLSTLSSEHIAPQDMTWSSEIPKCGVTQDETIFGHVLPNSMHCFDFQILSTPGKTSRALFTTALREWLQCFQQRGLGGESDENDEK</sequence>
<dbReference type="RefSeq" id="XP_033429485.1">
    <property type="nucleotide sequence ID" value="XM_033567490.1"/>
</dbReference>
<evidence type="ECO:0000256" key="4">
    <source>
        <dbReference type="ARBA" id="ARBA00022801"/>
    </source>
</evidence>
<evidence type="ECO:0008006" key="8">
    <source>
        <dbReference type="Google" id="ProtNLM"/>
    </source>
</evidence>
<evidence type="ECO:0000256" key="3">
    <source>
        <dbReference type="ARBA" id="ARBA00022729"/>
    </source>
</evidence>
<dbReference type="Gene3D" id="3.40.50.1820">
    <property type="entry name" value="alpha/beta hydrolase"/>
    <property type="match status" value="2"/>
</dbReference>
<proteinExistence type="inferred from homology"/>
<dbReference type="Proteomes" id="UP000324241">
    <property type="component" value="Unassembled WGS sequence"/>
</dbReference>
<dbReference type="GO" id="GO:0008239">
    <property type="term" value="F:dipeptidyl-peptidase activity"/>
    <property type="evidence" value="ECO:0007669"/>
    <property type="project" value="TreeGrafter"/>
</dbReference>
<evidence type="ECO:0000256" key="1">
    <source>
        <dbReference type="ARBA" id="ARBA00011079"/>
    </source>
</evidence>
<keyword evidence="5" id="KW-0325">Glycoprotein</keyword>
<dbReference type="InterPro" id="IPR029058">
    <property type="entry name" value="AB_hydrolase_fold"/>
</dbReference>
<accession>A0A5M9MXN0</accession>
<evidence type="ECO:0000256" key="5">
    <source>
        <dbReference type="ARBA" id="ARBA00023180"/>
    </source>
</evidence>
<dbReference type="InterPro" id="IPR008758">
    <property type="entry name" value="Peptidase_S28"/>
</dbReference>
<evidence type="ECO:0000313" key="7">
    <source>
        <dbReference type="Proteomes" id="UP000324241"/>
    </source>
</evidence>
<dbReference type="Pfam" id="PF05577">
    <property type="entry name" value="Peptidase_S28"/>
    <property type="match status" value="1"/>
</dbReference>
<dbReference type="GO" id="GO:0070008">
    <property type="term" value="F:serine-type exopeptidase activity"/>
    <property type="evidence" value="ECO:0007669"/>
    <property type="project" value="InterPro"/>
</dbReference>
<keyword evidence="3" id="KW-0732">Signal</keyword>
<protein>
    <recommendedName>
        <fullName evidence="8">Thymus-specific serine protease</fullName>
    </recommendedName>
</protein>
<keyword evidence="4" id="KW-0378">Hydrolase</keyword>
<dbReference type="PANTHER" id="PTHR11010:SF109">
    <property type="entry name" value="PEPTIDASE, FAMILY S28, PUTATIVE (AFU_ORTHOLOGUE AFUA_4G03790)-RELATED"/>
    <property type="match status" value="1"/>
</dbReference>
<evidence type="ECO:0000313" key="6">
    <source>
        <dbReference type="EMBL" id="KAA8650124.1"/>
    </source>
</evidence>
<dbReference type="SUPFAM" id="SSF53474">
    <property type="entry name" value="alpha/beta-Hydrolases"/>
    <property type="match status" value="1"/>
</dbReference>
<comment type="caution">
    <text evidence="6">The sequence shown here is derived from an EMBL/GenBank/DDBJ whole genome shotgun (WGS) entry which is preliminary data.</text>
</comment>
<dbReference type="FunFam" id="3.40.50.1820:FF:000636">
    <property type="entry name" value="Serine peptidase, family S28, putative"/>
    <property type="match status" value="1"/>
</dbReference>
<dbReference type="OrthoDB" id="1735038at2759"/>
<gene>
    <name evidence="6" type="ORF">ATNIH1004_002805</name>
</gene>
<organism evidence="6 7">
    <name type="scientific">Aspergillus tanneri</name>
    <dbReference type="NCBI Taxonomy" id="1220188"/>
    <lineage>
        <taxon>Eukaryota</taxon>
        <taxon>Fungi</taxon>
        <taxon>Dikarya</taxon>
        <taxon>Ascomycota</taxon>
        <taxon>Pezizomycotina</taxon>
        <taxon>Eurotiomycetes</taxon>
        <taxon>Eurotiomycetidae</taxon>
        <taxon>Eurotiales</taxon>
        <taxon>Aspergillaceae</taxon>
        <taxon>Aspergillus</taxon>
        <taxon>Aspergillus subgen. Circumdati</taxon>
    </lineage>
</organism>